<name>A0A8U0HR34_9EURY</name>
<dbReference type="InterPro" id="IPR055746">
    <property type="entry name" value="DUF7322"/>
</dbReference>
<evidence type="ECO:0000259" key="3">
    <source>
        <dbReference type="Pfam" id="PF24008"/>
    </source>
</evidence>
<protein>
    <recommendedName>
        <fullName evidence="3">DUF7322 domain-containing protein</fullName>
    </recommendedName>
</protein>
<dbReference type="Pfam" id="PF24008">
    <property type="entry name" value="DUF7322"/>
    <property type="match status" value="1"/>
</dbReference>
<feature type="domain" description="DUF7322" evidence="3">
    <location>
        <begin position="53"/>
        <end position="112"/>
    </location>
</feature>
<feature type="region of interest" description="Disordered" evidence="1">
    <location>
        <begin position="114"/>
        <end position="144"/>
    </location>
</feature>
<keyword evidence="2" id="KW-0812">Transmembrane</keyword>
<feature type="region of interest" description="Disordered" evidence="1">
    <location>
        <begin position="1"/>
        <end position="55"/>
    </location>
</feature>
<evidence type="ECO:0000256" key="1">
    <source>
        <dbReference type="SAM" id="MobiDB-lite"/>
    </source>
</evidence>
<dbReference type="KEGG" id="halx:M0R89_12520"/>
<evidence type="ECO:0000313" key="4">
    <source>
        <dbReference type="EMBL" id="UPV73367.1"/>
    </source>
</evidence>
<dbReference type="Proteomes" id="UP000830729">
    <property type="component" value="Chromosome"/>
</dbReference>
<evidence type="ECO:0000256" key="2">
    <source>
        <dbReference type="SAM" id="Phobius"/>
    </source>
</evidence>
<dbReference type="GeneID" id="72186037"/>
<proteinExistence type="predicted"/>
<dbReference type="RefSeq" id="WP_248649423.1">
    <property type="nucleotide sequence ID" value="NZ_CP096659.1"/>
</dbReference>
<dbReference type="EMBL" id="CP096659">
    <property type="protein sequence ID" value="UPV73367.1"/>
    <property type="molecule type" value="Genomic_DNA"/>
</dbReference>
<organism evidence="4 5">
    <name type="scientific">Halorussus limi</name>
    <dbReference type="NCBI Taxonomy" id="2938695"/>
    <lineage>
        <taxon>Archaea</taxon>
        <taxon>Methanobacteriati</taxon>
        <taxon>Methanobacteriota</taxon>
        <taxon>Stenosarchaea group</taxon>
        <taxon>Halobacteria</taxon>
        <taxon>Halobacteriales</taxon>
        <taxon>Haladaptataceae</taxon>
        <taxon>Halorussus</taxon>
    </lineage>
</organism>
<feature type="compositionally biased region" description="Acidic residues" evidence="1">
    <location>
        <begin position="1"/>
        <end position="15"/>
    </location>
</feature>
<keyword evidence="5" id="KW-1185">Reference proteome</keyword>
<gene>
    <name evidence="4" type="ORF">M0R89_12520</name>
</gene>
<feature type="transmembrane region" description="Helical" evidence="2">
    <location>
        <begin position="89"/>
        <end position="107"/>
    </location>
</feature>
<sequence>MAPDDSTPDDSEDPVAELLPEDPPQAEADLLPDDPAENLGPDPPRVPDTSSNDADPEVKRKFWSLVIVFNVALFGMSLGLMLAGFEGRWRVGGAMFAVGAFAFLRGWHGYRNVRDESDDDGGDDSGDADDSDASVADDAELQKD</sequence>
<dbReference type="AlphaFoldDB" id="A0A8U0HR34"/>
<evidence type="ECO:0000313" key="5">
    <source>
        <dbReference type="Proteomes" id="UP000830729"/>
    </source>
</evidence>
<keyword evidence="2" id="KW-1133">Transmembrane helix</keyword>
<feature type="compositionally biased region" description="Acidic residues" evidence="1">
    <location>
        <begin position="116"/>
        <end position="144"/>
    </location>
</feature>
<keyword evidence="2" id="KW-0472">Membrane</keyword>
<reference evidence="4 5" key="1">
    <citation type="submission" date="2022-04" db="EMBL/GenBank/DDBJ databases">
        <title>Diverse halophilic archaea isolated from saline environments.</title>
        <authorList>
            <person name="Cui H.-L."/>
        </authorList>
    </citation>
    <scope>NUCLEOTIDE SEQUENCE [LARGE SCALE GENOMIC DNA]</scope>
    <source>
        <strain evidence="4 5">XZYJT49</strain>
    </source>
</reference>
<accession>A0A8U0HR34</accession>
<feature type="transmembrane region" description="Helical" evidence="2">
    <location>
        <begin position="62"/>
        <end position="83"/>
    </location>
</feature>